<reference evidence="3" key="1">
    <citation type="submission" date="2020-10" db="EMBL/GenBank/DDBJ databases">
        <authorList>
            <person name="Gilroy R."/>
        </authorList>
    </citation>
    <scope>NUCLEOTIDE SEQUENCE</scope>
    <source>
        <strain evidence="3">CHK190-19873</strain>
    </source>
</reference>
<accession>A0A9D1EUY2</accession>
<reference evidence="3" key="2">
    <citation type="journal article" date="2021" name="PeerJ">
        <title>Extensive microbial diversity within the chicken gut microbiome revealed by metagenomics and culture.</title>
        <authorList>
            <person name="Gilroy R."/>
            <person name="Ravi A."/>
            <person name="Getino M."/>
            <person name="Pursley I."/>
            <person name="Horton D.L."/>
            <person name="Alikhan N.F."/>
            <person name="Baker D."/>
            <person name="Gharbi K."/>
            <person name="Hall N."/>
            <person name="Watson M."/>
            <person name="Adriaenssens E.M."/>
            <person name="Foster-Nyarko E."/>
            <person name="Jarju S."/>
            <person name="Secka A."/>
            <person name="Antonio M."/>
            <person name="Oren A."/>
            <person name="Chaudhuri R.R."/>
            <person name="La Ragione R."/>
            <person name="Hildebrand F."/>
            <person name="Pallen M.J."/>
        </authorList>
    </citation>
    <scope>NUCLEOTIDE SEQUENCE</scope>
    <source>
        <strain evidence="3">CHK190-19873</strain>
    </source>
</reference>
<dbReference type="Proteomes" id="UP000823935">
    <property type="component" value="Unassembled WGS sequence"/>
</dbReference>
<dbReference type="Pfam" id="PF01248">
    <property type="entry name" value="Ribosomal_L7Ae"/>
    <property type="match status" value="1"/>
</dbReference>
<gene>
    <name evidence="3" type="ORF">IAB44_13095</name>
</gene>
<feature type="domain" description="Ribosomal protein eL8/eL30/eS12/Gadd45" evidence="2">
    <location>
        <begin position="5"/>
        <end position="92"/>
    </location>
</feature>
<dbReference type="AlphaFoldDB" id="A0A9D1EUY2"/>
<comment type="caution">
    <text evidence="3">The sequence shown here is derived from an EMBL/GenBank/DDBJ whole genome shotgun (WGS) entry which is preliminary data.</text>
</comment>
<dbReference type="SUPFAM" id="SSF55315">
    <property type="entry name" value="L30e-like"/>
    <property type="match status" value="1"/>
</dbReference>
<name>A0A9D1EUY2_9FIRM</name>
<sequence>MNLNKVLSLVGLATRAGRTAAGEYSTEKAVKEGRAFLVIVSEESSANTKKKFQNMCAYYKVPICFYGTKEELGAANGKQFRASAAVLDEGFAKRILKELGEDGNGGNQHSERERSKSDEPYEYDR</sequence>
<dbReference type="InterPro" id="IPR029064">
    <property type="entry name" value="Ribosomal_eL30-like_sf"/>
</dbReference>
<dbReference type="EMBL" id="DVIQ01000082">
    <property type="protein sequence ID" value="HIS32460.1"/>
    <property type="molecule type" value="Genomic_DNA"/>
</dbReference>
<organism evidence="3 4">
    <name type="scientific">Candidatus Limivivens intestinipullorum</name>
    <dbReference type="NCBI Taxonomy" id="2840858"/>
    <lineage>
        <taxon>Bacteria</taxon>
        <taxon>Bacillati</taxon>
        <taxon>Bacillota</taxon>
        <taxon>Clostridia</taxon>
        <taxon>Lachnospirales</taxon>
        <taxon>Lachnospiraceae</taxon>
        <taxon>Lachnospiraceae incertae sedis</taxon>
        <taxon>Candidatus Limivivens</taxon>
    </lineage>
</organism>
<evidence type="ECO:0000256" key="1">
    <source>
        <dbReference type="SAM" id="MobiDB-lite"/>
    </source>
</evidence>
<feature type="region of interest" description="Disordered" evidence="1">
    <location>
        <begin position="98"/>
        <end position="125"/>
    </location>
</feature>
<evidence type="ECO:0000313" key="4">
    <source>
        <dbReference type="Proteomes" id="UP000823935"/>
    </source>
</evidence>
<dbReference type="InterPro" id="IPR004038">
    <property type="entry name" value="Ribosomal_eL8/eL30/eS12/Gad45"/>
</dbReference>
<dbReference type="Gene3D" id="3.30.1330.30">
    <property type="match status" value="1"/>
</dbReference>
<protein>
    <submittedName>
        <fullName evidence="3">Ribosomal L7Ae/L30e/S12e/Gadd45 family protein</fullName>
    </submittedName>
</protein>
<proteinExistence type="predicted"/>
<evidence type="ECO:0000313" key="3">
    <source>
        <dbReference type="EMBL" id="HIS32460.1"/>
    </source>
</evidence>
<evidence type="ECO:0000259" key="2">
    <source>
        <dbReference type="Pfam" id="PF01248"/>
    </source>
</evidence>
<feature type="compositionally biased region" description="Basic and acidic residues" evidence="1">
    <location>
        <begin position="109"/>
        <end position="125"/>
    </location>
</feature>